<keyword evidence="4" id="KW-0804">Transcription</keyword>
<dbReference type="Pfam" id="PF15915">
    <property type="entry name" value="BAT"/>
    <property type="match status" value="1"/>
</dbReference>
<dbReference type="EMBL" id="AOIW01000059">
    <property type="protein sequence ID" value="ELZ31280.1"/>
    <property type="molecule type" value="Genomic_DNA"/>
</dbReference>
<evidence type="ECO:0000256" key="3">
    <source>
        <dbReference type="ARBA" id="ARBA00023015"/>
    </source>
</evidence>
<evidence type="ECO:0000256" key="6">
    <source>
        <dbReference type="SAM" id="Coils"/>
    </source>
</evidence>
<dbReference type="GO" id="GO:0000160">
    <property type="term" value="P:phosphorelay signal transduction system"/>
    <property type="evidence" value="ECO:0007669"/>
    <property type="project" value="InterPro"/>
</dbReference>
<dbReference type="PROSITE" id="PS50113">
    <property type="entry name" value="PAC"/>
    <property type="match status" value="1"/>
</dbReference>
<dbReference type="InterPro" id="IPR001789">
    <property type="entry name" value="Sig_transdc_resp-reg_receiver"/>
</dbReference>
<accession>M0D711</accession>
<dbReference type="GO" id="GO:0016301">
    <property type="term" value="F:kinase activity"/>
    <property type="evidence" value="ECO:0007669"/>
    <property type="project" value="UniProtKB-KW"/>
</dbReference>
<sequence length="991" mass="109032">MRVSPDRRQWHSRDGARLAVENRVGSSLRRTMTPETRVLDSSTVLLVGANDWVVRLAETLEGRTDATVTRVRTKAEALEAVRERSPDCLVSEYALERETGIDLLRAVRDETATLPVLLCTAAGSEAVASEAIGAGVTDYVALTEPDARMTDELVDRTERAVRSARRSVTQRERARQFDAVFDDSRTATWVLDPDGSLTRANETAREMVGVDVEATLGEPFWTLPWWSRSDAPNADVRQIVTDALGGEFVNAIVTQPPGVDDQRVVDLSARPVENERGALVSVVVEGVDITERVELERDLRQSEELHRVTLNNMTDTVLITDEDGEYTYVCPNVHFIFGYTADEIREQGTIDDLLGEDLFDRAELAADGVLKNIETTATDKAGREHTLLVNVREVSIQDGTVLFSCRDITKRKRREEALTTLHETARDFLYAETHQEVAQRVVDDTPGVLNLDASAVYLFDADTNDLRPAAYSPAMKALNGPLPVVHADGEAISSYSFVEDEALFFDDVHGADRLENRATDLRSATYIPLGDHGVFVAGSDRVGAFDDVTRDLADLLAATAEAALDRISRESRLREQDRTLQRQNKQLTALNRINETIREIDQAVVQAETREEIDHAVCELLTGADRFRFAWIGTVDPATDTVEPRAWAGTGRGYLDSQSFAVGVEHAEPAGRTAATGDVTLVTNVAAELRDAQWRKDALARDYLSVLSIPLVYNDLSHGVLTVYAPARDAFDDTTKAVLAELGETVASALSAIERKNALLTTSMTRVEFDVDDPGFVLSRLARDAGCTLSYQGGVRQSTEGSYVFVTVEDTALEAVIEAASQLVAIDDVRTISAGEDGGVLRLRLTQPFLALDLADHGAVFREATADPTTTTLVIDIPDSIEVRTITRLVRETFSTVELSAKRTLDQTATHDPYSKFLDKLTERQLEVIQTAYYSGYFESPRENTGEDVAATLGISPPAFYAHARTVQRKLFATLFEENNLPIAASAETVE</sequence>
<dbReference type="SMART" id="SM00065">
    <property type="entry name" value="GAF"/>
    <property type="match status" value="2"/>
</dbReference>
<dbReference type="PANTHER" id="PTHR34236">
    <property type="entry name" value="DIMETHYL SULFOXIDE REDUCTASE TRANSCRIPTIONAL ACTIVATOR"/>
    <property type="match status" value="1"/>
</dbReference>
<evidence type="ECO:0000256" key="5">
    <source>
        <dbReference type="PROSITE-ProRule" id="PRU00169"/>
    </source>
</evidence>
<evidence type="ECO:0000259" key="7">
    <source>
        <dbReference type="PROSITE" id="PS50110"/>
    </source>
</evidence>
<dbReference type="AlphaFoldDB" id="M0D711"/>
<dbReference type="InterPro" id="IPR013656">
    <property type="entry name" value="PAS_4"/>
</dbReference>
<dbReference type="CDD" id="cd00156">
    <property type="entry name" value="REC"/>
    <property type="match status" value="1"/>
</dbReference>
<dbReference type="InterPro" id="IPR035965">
    <property type="entry name" value="PAS-like_dom_sf"/>
</dbReference>
<name>M0D711_9EURY</name>
<dbReference type="Gene3D" id="3.30.450.40">
    <property type="match status" value="2"/>
</dbReference>
<dbReference type="InterPro" id="IPR007050">
    <property type="entry name" value="HTH_bacterioopsin"/>
</dbReference>
<dbReference type="Proteomes" id="UP000011572">
    <property type="component" value="Unassembled WGS sequence"/>
</dbReference>
<evidence type="ECO:0000256" key="2">
    <source>
        <dbReference type="ARBA" id="ARBA00022777"/>
    </source>
</evidence>
<dbReference type="PATRIC" id="fig|1227486.3.peg.2198"/>
<reference evidence="10 11" key="1">
    <citation type="journal article" date="2014" name="PLoS Genet.">
        <title>Phylogenetically driven sequencing of extremely halophilic archaea reveals strategies for static and dynamic osmo-response.</title>
        <authorList>
            <person name="Becker E.A."/>
            <person name="Seitzer P.M."/>
            <person name="Tritt A."/>
            <person name="Larsen D."/>
            <person name="Krusor M."/>
            <person name="Yao A.I."/>
            <person name="Wu D."/>
            <person name="Madern D."/>
            <person name="Eisen J.A."/>
            <person name="Darling A.E."/>
            <person name="Facciotti M.T."/>
        </authorList>
    </citation>
    <scope>NUCLEOTIDE SEQUENCE [LARGE SCALE GENOMIC DNA]</scope>
    <source>
        <strain evidence="10 11">JCM 10247</strain>
    </source>
</reference>
<dbReference type="InterPro" id="IPR000700">
    <property type="entry name" value="PAS-assoc_C"/>
</dbReference>
<dbReference type="NCBIfam" id="TIGR00229">
    <property type="entry name" value="sensory_box"/>
    <property type="match status" value="2"/>
</dbReference>
<dbReference type="InterPro" id="IPR029016">
    <property type="entry name" value="GAF-like_dom_sf"/>
</dbReference>
<dbReference type="Pfam" id="PF13426">
    <property type="entry name" value="PAS_9"/>
    <property type="match status" value="1"/>
</dbReference>
<feature type="domain" description="PAC" evidence="9">
    <location>
        <begin position="247"/>
        <end position="301"/>
    </location>
</feature>
<protein>
    <submittedName>
        <fullName evidence="10">Putative PAS/PAC sensor protein</fullName>
    </submittedName>
</protein>
<dbReference type="SUPFAM" id="SSF52172">
    <property type="entry name" value="CheY-like"/>
    <property type="match status" value="1"/>
</dbReference>
<evidence type="ECO:0000259" key="9">
    <source>
        <dbReference type="PROSITE" id="PS50113"/>
    </source>
</evidence>
<evidence type="ECO:0000313" key="10">
    <source>
        <dbReference type="EMBL" id="ELZ31280.1"/>
    </source>
</evidence>
<dbReference type="SMART" id="SM00091">
    <property type="entry name" value="PAS"/>
    <property type="match status" value="2"/>
</dbReference>
<dbReference type="Gene3D" id="3.30.450.20">
    <property type="entry name" value="PAS domain"/>
    <property type="match status" value="2"/>
</dbReference>
<evidence type="ECO:0000313" key="11">
    <source>
        <dbReference type="Proteomes" id="UP000011572"/>
    </source>
</evidence>
<dbReference type="PROSITE" id="PS50110">
    <property type="entry name" value="RESPONSE_REGULATORY"/>
    <property type="match status" value="1"/>
</dbReference>
<organism evidence="10 11">
    <name type="scientific">Halorubrum distributum JCM 10247</name>
    <dbReference type="NCBI Taxonomy" id="1227486"/>
    <lineage>
        <taxon>Archaea</taxon>
        <taxon>Methanobacteriati</taxon>
        <taxon>Methanobacteriota</taxon>
        <taxon>Stenosarchaea group</taxon>
        <taxon>Halobacteria</taxon>
        <taxon>Halobacteriales</taxon>
        <taxon>Haloferacaceae</taxon>
        <taxon>Halorubrum</taxon>
        <taxon>Halorubrum distributum group</taxon>
    </lineage>
</organism>
<feature type="coiled-coil region" evidence="6">
    <location>
        <begin position="573"/>
        <end position="610"/>
    </location>
</feature>
<comment type="caution">
    <text evidence="10">The sequence shown here is derived from an EMBL/GenBank/DDBJ whole genome shotgun (WGS) entry which is preliminary data.</text>
</comment>
<feature type="domain" description="PAS" evidence="8">
    <location>
        <begin position="173"/>
        <end position="218"/>
    </location>
</feature>
<dbReference type="InterPro" id="IPR031803">
    <property type="entry name" value="BAT_GAF/HTH-assoc"/>
</dbReference>
<dbReference type="PANTHER" id="PTHR34236:SF1">
    <property type="entry name" value="DIMETHYL SULFOXIDE REDUCTASE TRANSCRIPTIONAL ACTIVATOR"/>
    <property type="match status" value="1"/>
</dbReference>
<keyword evidence="3" id="KW-0805">Transcription regulation</keyword>
<evidence type="ECO:0000256" key="1">
    <source>
        <dbReference type="ARBA" id="ARBA00022679"/>
    </source>
</evidence>
<keyword evidence="2" id="KW-0418">Kinase</keyword>
<keyword evidence="1" id="KW-0808">Transferase</keyword>
<dbReference type="PROSITE" id="PS50112">
    <property type="entry name" value="PAS"/>
    <property type="match status" value="2"/>
</dbReference>
<dbReference type="InterPro" id="IPR011006">
    <property type="entry name" value="CheY-like_superfamily"/>
</dbReference>
<evidence type="ECO:0000256" key="4">
    <source>
        <dbReference type="ARBA" id="ARBA00023163"/>
    </source>
</evidence>
<feature type="domain" description="PAS" evidence="8">
    <location>
        <begin position="302"/>
        <end position="357"/>
    </location>
</feature>
<dbReference type="InterPro" id="IPR000014">
    <property type="entry name" value="PAS"/>
</dbReference>
<gene>
    <name evidence="10" type="ORF">C473_11401</name>
</gene>
<dbReference type="Pfam" id="PF04967">
    <property type="entry name" value="HTH_10"/>
    <property type="match status" value="1"/>
</dbReference>
<dbReference type="InterPro" id="IPR003018">
    <property type="entry name" value="GAF"/>
</dbReference>
<dbReference type="CDD" id="cd00130">
    <property type="entry name" value="PAS"/>
    <property type="match status" value="2"/>
</dbReference>
<comment type="caution">
    <text evidence="5">Lacks conserved residue(s) required for the propagation of feature annotation.</text>
</comment>
<dbReference type="Pfam" id="PF13185">
    <property type="entry name" value="GAF_2"/>
    <property type="match status" value="2"/>
</dbReference>
<dbReference type="Gene3D" id="3.40.50.2300">
    <property type="match status" value="1"/>
</dbReference>
<proteinExistence type="predicted"/>
<dbReference type="SMART" id="SM00448">
    <property type="entry name" value="REC"/>
    <property type="match status" value="1"/>
</dbReference>
<keyword evidence="6" id="KW-0175">Coiled coil</keyword>
<dbReference type="SUPFAM" id="SSF55785">
    <property type="entry name" value="PYP-like sensor domain (PAS domain)"/>
    <property type="match status" value="2"/>
</dbReference>
<feature type="domain" description="Response regulatory" evidence="7">
    <location>
        <begin position="43"/>
        <end position="157"/>
    </location>
</feature>
<dbReference type="Pfam" id="PF00072">
    <property type="entry name" value="Response_reg"/>
    <property type="match status" value="1"/>
</dbReference>
<evidence type="ECO:0000259" key="8">
    <source>
        <dbReference type="PROSITE" id="PS50112"/>
    </source>
</evidence>
<dbReference type="Pfam" id="PF08448">
    <property type="entry name" value="PAS_4"/>
    <property type="match status" value="1"/>
</dbReference>
<dbReference type="SUPFAM" id="SSF55781">
    <property type="entry name" value="GAF domain-like"/>
    <property type="match status" value="2"/>
</dbReference>